<protein>
    <submittedName>
        <fullName evidence="1">Uncharacterized protein</fullName>
    </submittedName>
</protein>
<sequence length="122" mass="14470">MDANSDSNDFRWTNDRHLHFLKSVEASFVRTILEHGGGRRLLLRMDRYLPDSCESTLDSKTTICTKRRKRHFPSARLRSLHMRIRKIIWTRAKESEDYAFTNSFLLLKTIRQQRVSANCLDI</sequence>
<gene>
    <name evidence="1" type="ORF">L6452_05154</name>
</gene>
<evidence type="ECO:0000313" key="2">
    <source>
        <dbReference type="Proteomes" id="UP001055879"/>
    </source>
</evidence>
<keyword evidence="2" id="KW-1185">Reference proteome</keyword>
<proteinExistence type="predicted"/>
<comment type="caution">
    <text evidence="1">The sequence shown here is derived from an EMBL/GenBank/DDBJ whole genome shotgun (WGS) entry which is preliminary data.</text>
</comment>
<organism evidence="1 2">
    <name type="scientific">Arctium lappa</name>
    <name type="common">Greater burdock</name>
    <name type="synonym">Lappa major</name>
    <dbReference type="NCBI Taxonomy" id="4217"/>
    <lineage>
        <taxon>Eukaryota</taxon>
        <taxon>Viridiplantae</taxon>
        <taxon>Streptophyta</taxon>
        <taxon>Embryophyta</taxon>
        <taxon>Tracheophyta</taxon>
        <taxon>Spermatophyta</taxon>
        <taxon>Magnoliopsida</taxon>
        <taxon>eudicotyledons</taxon>
        <taxon>Gunneridae</taxon>
        <taxon>Pentapetalae</taxon>
        <taxon>asterids</taxon>
        <taxon>campanulids</taxon>
        <taxon>Asterales</taxon>
        <taxon>Asteraceae</taxon>
        <taxon>Carduoideae</taxon>
        <taxon>Cardueae</taxon>
        <taxon>Arctiinae</taxon>
        <taxon>Arctium</taxon>
    </lineage>
</organism>
<name>A0ACB9EFL0_ARCLA</name>
<reference evidence="2" key="1">
    <citation type="journal article" date="2022" name="Mol. Ecol. Resour.">
        <title>The genomes of chicory, endive, great burdock and yacon provide insights into Asteraceae palaeo-polyploidization history and plant inulin production.</title>
        <authorList>
            <person name="Fan W."/>
            <person name="Wang S."/>
            <person name="Wang H."/>
            <person name="Wang A."/>
            <person name="Jiang F."/>
            <person name="Liu H."/>
            <person name="Zhao H."/>
            <person name="Xu D."/>
            <person name="Zhang Y."/>
        </authorList>
    </citation>
    <scope>NUCLEOTIDE SEQUENCE [LARGE SCALE GENOMIC DNA]</scope>
    <source>
        <strain evidence="2">cv. Niubang</strain>
    </source>
</reference>
<reference evidence="1 2" key="2">
    <citation type="journal article" date="2022" name="Mol. Ecol. Resour.">
        <title>The genomes of chicory, endive, great burdock and yacon provide insights into Asteraceae paleo-polyploidization history and plant inulin production.</title>
        <authorList>
            <person name="Fan W."/>
            <person name="Wang S."/>
            <person name="Wang H."/>
            <person name="Wang A."/>
            <person name="Jiang F."/>
            <person name="Liu H."/>
            <person name="Zhao H."/>
            <person name="Xu D."/>
            <person name="Zhang Y."/>
        </authorList>
    </citation>
    <scope>NUCLEOTIDE SEQUENCE [LARGE SCALE GENOMIC DNA]</scope>
    <source>
        <strain evidence="2">cv. Niubang</strain>
    </source>
</reference>
<dbReference type="EMBL" id="CM042048">
    <property type="protein sequence ID" value="KAI3757612.1"/>
    <property type="molecule type" value="Genomic_DNA"/>
</dbReference>
<accession>A0ACB9EFL0</accession>
<evidence type="ECO:0000313" key="1">
    <source>
        <dbReference type="EMBL" id="KAI3757612.1"/>
    </source>
</evidence>
<dbReference type="Proteomes" id="UP001055879">
    <property type="component" value="Linkage Group LG02"/>
</dbReference>